<dbReference type="Gene3D" id="1.10.10.820">
    <property type="match status" value="1"/>
</dbReference>
<dbReference type="Gene3D" id="1.20.58.530">
    <property type="match status" value="1"/>
</dbReference>
<dbReference type="CDD" id="cd00124">
    <property type="entry name" value="MYSc"/>
    <property type="match status" value="1"/>
</dbReference>
<dbReference type="EMBL" id="JWZX01003362">
    <property type="protein sequence ID" value="KOO21444.1"/>
    <property type="molecule type" value="Genomic_DNA"/>
</dbReference>
<dbReference type="InterPro" id="IPR027417">
    <property type="entry name" value="P-loop_NTPase"/>
</dbReference>
<proteinExistence type="inferred from homology"/>
<dbReference type="GO" id="GO:0000146">
    <property type="term" value="F:microfilament motor activity"/>
    <property type="evidence" value="ECO:0007669"/>
    <property type="project" value="TreeGrafter"/>
</dbReference>
<evidence type="ECO:0000256" key="2">
    <source>
        <dbReference type="ARBA" id="ARBA00022840"/>
    </source>
</evidence>
<dbReference type="Proteomes" id="UP000037460">
    <property type="component" value="Unassembled WGS sequence"/>
</dbReference>
<dbReference type="AlphaFoldDB" id="A0A0M0J4E7"/>
<reference evidence="9" key="1">
    <citation type="journal article" date="2015" name="PLoS Genet.">
        <title>Genome Sequence and Transcriptome Analyses of Chrysochromulina tobin: Metabolic Tools for Enhanced Algal Fitness in the Prominent Order Prymnesiales (Haptophyceae).</title>
        <authorList>
            <person name="Hovde B.T."/>
            <person name="Deodato C.R."/>
            <person name="Hunsperger H.M."/>
            <person name="Ryken S.A."/>
            <person name="Yost W."/>
            <person name="Jha R.K."/>
            <person name="Patterson J."/>
            <person name="Monnat R.J. Jr."/>
            <person name="Barlow S.B."/>
            <person name="Starkenburg S.R."/>
            <person name="Cattolico R.A."/>
        </authorList>
    </citation>
    <scope>NUCLEOTIDE SEQUENCE</scope>
    <source>
        <strain evidence="9">CCMP291</strain>
    </source>
</reference>
<dbReference type="PROSITE" id="PS50096">
    <property type="entry name" value="IQ"/>
    <property type="match status" value="1"/>
</dbReference>
<dbReference type="GO" id="GO:0016020">
    <property type="term" value="C:membrane"/>
    <property type="evidence" value="ECO:0007669"/>
    <property type="project" value="TreeGrafter"/>
</dbReference>
<keyword evidence="3 6" id="KW-0518">Myosin</keyword>
<dbReference type="SUPFAM" id="SSF52540">
    <property type="entry name" value="P-loop containing nucleoside triphosphate hydrolases"/>
    <property type="match status" value="1"/>
</dbReference>
<gene>
    <name evidence="8" type="ORF">Ctob_007742</name>
</gene>
<keyword evidence="9" id="KW-1185">Reference proteome</keyword>
<evidence type="ECO:0000313" key="9">
    <source>
        <dbReference type="Proteomes" id="UP000037460"/>
    </source>
</evidence>
<dbReference type="GO" id="GO:0005524">
    <property type="term" value="F:ATP binding"/>
    <property type="evidence" value="ECO:0007669"/>
    <property type="project" value="UniProtKB-UniRule"/>
</dbReference>
<dbReference type="SMART" id="SM00242">
    <property type="entry name" value="MYSc"/>
    <property type="match status" value="1"/>
</dbReference>
<comment type="similarity">
    <text evidence="6">Belongs to the TRAFAC class myosin-kinesin ATPase superfamily. Myosin family.</text>
</comment>
<dbReference type="Gene3D" id="3.40.850.10">
    <property type="entry name" value="Kinesin motor domain"/>
    <property type="match status" value="1"/>
</dbReference>
<evidence type="ECO:0000256" key="3">
    <source>
        <dbReference type="ARBA" id="ARBA00023123"/>
    </source>
</evidence>
<dbReference type="OrthoDB" id="6108017at2759"/>
<feature type="domain" description="Myosin motor" evidence="7">
    <location>
        <begin position="67"/>
        <end position="755"/>
    </location>
</feature>
<dbReference type="GO" id="GO:0016459">
    <property type="term" value="C:myosin complex"/>
    <property type="evidence" value="ECO:0007669"/>
    <property type="project" value="UniProtKB-KW"/>
</dbReference>
<name>A0A0M0J4E7_9EUKA</name>
<keyword evidence="4 6" id="KW-0505">Motor protein</keyword>
<evidence type="ECO:0000256" key="5">
    <source>
        <dbReference type="ARBA" id="ARBA00023203"/>
    </source>
</evidence>
<feature type="binding site" evidence="6">
    <location>
        <begin position="163"/>
        <end position="170"/>
    </location>
    <ligand>
        <name>ATP</name>
        <dbReference type="ChEBI" id="CHEBI:30616"/>
    </ligand>
</feature>
<accession>A0A0M0J4E7</accession>
<evidence type="ECO:0000259" key="7">
    <source>
        <dbReference type="PROSITE" id="PS51456"/>
    </source>
</evidence>
<dbReference type="InterPro" id="IPR036961">
    <property type="entry name" value="Kinesin_motor_dom_sf"/>
</dbReference>
<dbReference type="PROSITE" id="PS51456">
    <property type="entry name" value="MYOSIN_MOTOR"/>
    <property type="match status" value="1"/>
</dbReference>
<keyword evidence="1 6" id="KW-0547">Nucleotide-binding</keyword>
<protein>
    <submittedName>
        <fullName evidence="8">Myosin-like protein</fullName>
    </submittedName>
</protein>
<dbReference type="Gene3D" id="1.20.120.720">
    <property type="entry name" value="Myosin VI head, motor domain, U50 subdomain"/>
    <property type="match status" value="1"/>
</dbReference>
<dbReference type="Pfam" id="PF00063">
    <property type="entry name" value="Myosin_head"/>
    <property type="match status" value="1"/>
</dbReference>
<dbReference type="PANTHER" id="PTHR13140">
    <property type="entry name" value="MYOSIN"/>
    <property type="match status" value="1"/>
</dbReference>
<dbReference type="Gene3D" id="1.20.5.4820">
    <property type="match status" value="1"/>
</dbReference>
<organism evidence="8 9">
    <name type="scientific">Chrysochromulina tobinii</name>
    <dbReference type="NCBI Taxonomy" id="1460289"/>
    <lineage>
        <taxon>Eukaryota</taxon>
        <taxon>Haptista</taxon>
        <taxon>Haptophyta</taxon>
        <taxon>Prymnesiophyceae</taxon>
        <taxon>Prymnesiales</taxon>
        <taxon>Chrysochromulinaceae</taxon>
        <taxon>Chrysochromulina</taxon>
    </lineage>
</organism>
<evidence type="ECO:0000256" key="4">
    <source>
        <dbReference type="ARBA" id="ARBA00023175"/>
    </source>
</evidence>
<keyword evidence="5 6" id="KW-0009">Actin-binding</keyword>
<dbReference type="GO" id="GO:0051015">
    <property type="term" value="F:actin filament binding"/>
    <property type="evidence" value="ECO:0007669"/>
    <property type="project" value="TreeGrafter"/>
</dbReference>
<feature type="region of interest" description="Actin-binding" evidence="6">
    <location>
        <begin position="635"/>
        <end position="657"/>
    </location>
</feature>
<keyword evidence="2 6" id="KW-0067">ATP-binding</keyword>
<comment type="caution">
    <text evidence="8">The sequence shown here is derived from an EMBL/GenBank/DDBJ whole genome shotgun (WGS) entry which is preliminary data.</text>
</comment>
<evidence type="ECO:0000256" key="6">
    <source>
        <dbReference type="PROSITE-ProRule" id="PRU00782"/>
    </source>
</evidence>
<dbReference type="PRINTS" id="PR00193">
    <property type="entry name" value="MYOSINHEAVY"/>
</dbReference>
<dbReference type="PANTHER" id="PTHR13140:SF845">
    <property type="entry name" value="MYOSIN-LIKE PROTEIN"/>
    <property type="match status" value="1"/>
</dbReference>
<evidence type="ECO:0000313" key="8">
    <source>
        <dbReference type="EMBL" id="KOO21444.1"/>
    </source>
</evidence>
<dbReference type="GO" id="GO:0007015">
    <property type="term" value="P:actin filament organization"/>
    <property type="evidence" value="ECO:0007669"/>
    <property type="project" value="TreeGrafter"/>
</dbReference>
<evidence type="ECO:0000256" key="1">
    <source>
        <dbReference type="ARBA" id="ARBA00022741"/>
    </source>
</evidence>
<dbReference type="GO" id="GO:0005737">
    <property type="term" value="C:cytoplasm"/>
    <property type="evidence" value="ECO:0007669"/>
    <property type="project" value="TreeGrafter"/>
</dbReference>
<dbReference type="InterPro" id="IPR001609">
    <property type="entry name" value="Myosin_head_motor_dom-like"/>
</dbReference>
<sequence length="1113" mass="124477">MGDSEPKKKGGLKLGSKVWVRDVDVQNPDVFVIATLKGIAGKFAQIETETGDKYETDLFFPANPVGHHQSDHTALLHLSDATLLANSKERYALDEIYTFVGPILVAINPFKYIERLYTPDLMGKAKKYPVGHPDRPAHTFSMAEAAYMQLIKQKKPQSLVVSGESGAGKTEVNKQCMNYLVWRACDESSDLATRILESNPVLEALGNAKTVRNNNSSRFGKFVTMRFNDRHRLVGAEVQTFLLEKSRVVATTASGERNYHIFYHVLCGARLLPSSEPEWARLLKRSGCLTIPHVNDQEEYGGLVNALRNIGVSVTENREVQELVAAILALGNLTFGDEDNDAASYISEPDVCTLAASLLGTSASDMEAALLKATLKVSKTESYTIEQDPKKAVLGRDAFCKTIYQRLFDYLVVRINESLGTALAPGLDFIGLLDVFGFEIFEVISFEQLCINFANEKLQNFFLRAVFKAEELAYKNDGIRWEAITYTDNSAIIEVCEGKDKGIFPALDSVCKAPKATDETLATTLHENHARTKILCRPKAGGGGKGAAKGLSDKEAFVLKHFAGDVTYSVLGWLDKNNDKLSEDYEKFLTKSKKVLIRDFIAKKDEDAKGSKAGAGAANKPQVQQTVSKGFLGSLKKLLDALESTDAHFIRCIKPNNELKPNLLYGAFVLTQLKCSGTLEAVELMQRGFPSRIPYASIHERYKSFMPDFVQALPPSEFVEAIALAYGLTKEDYQLGMYKIFMRSGKANFLEELKDANLDEMVPILVKKIQEFQGRKQARVKVQNAVRKWIWRRRIKKLKQFRDRERARLAEIERQKKIHAQSVLKKGIFARKQKIEEEKKENAEKLSSSEIHNILAATCTKQPETKATQPLSSLAYGPRVVSKRAPIDPNDKSAFTINIPQGAKSIIKQAIEEYKQTNDMAQDEIGLLDRFLANLGQAIAPTTMFEYDDIAHSGHMLMKVIDMVPPKLAPGKTPKKPKKAEWQLEYFILLRTKHVVHFQPNTGFVDPFEKRIRGKAIDLMQAQVTLNEEDVAVEIPAALKEGFVDDDLSDGFEIQTSRHKYILRPKESSSEAWVDRITEVMFDEMDETAPPDDATRDYNDFLVGYNGVTGASR</sequence>